<dbReference type="EMBL" id="LXEV01000011">
    <property type="protein sequence ID" value="OAT49350.1"/>
    <property type="molecule type" value="Genomic_DNA"/>
</dbReference>
<dbReference type="NCBIfam" id="TIGR00150">
    <property type="entry name" value="T6A_YjeE"/>
    <property type="match status" value="1"/>
</dbReference>
<dbReference type="GO" id="GO:0005737">
    <property type="term" value="C:cytoplasm"/>
    <property type="evidence" value="ECO:0007669"/>
    <property type="project" value="UniProtKB-SubCell"/>
</dbReference>
<dbReference type="GO" id="GO:0046872">
    <property type="term" value="F:metal ion binding"/>
    <property type="evidence" value="ECO:0007669"/>
    <property type="project" value="UniProtKB-KW"/>
</dbReference>
<keyword evidence="12" id="KW-1185">Reference proteome</keyword>
<dbReference type="PANTHER" id="PTHR33540">
    <property type="entry name" value="TRNA THREONYLCARBAMOYLADENOSINE BIOSYNTHESIS PROTEIN TSAE"/>
    <property type="match status" value="1"/>
</dbReference>
<proteinExistence type="inferred from homology"/>
<evidence type="ECO:0000256" key="4">
    <source>
        <dbReference type="ARBA" id="ARBA00022490"/>
    </source>
</evidence>
<dbReference type="Proteomes" id="UP000078250">
    <property type="component" value="Unassembled WGS sequence"/>
</dbReference>
<dbReference type="FunFam" id="3.40.50.300:FF:000406">
    <property type="entry name" value="tRNA (N6-adenosine(37)-N6)-threonylcarbamoyltransferase complex ATPase TsaE"/>
    <property type="match status" value="1"/>
</dbReference>
<dbReference type="GO" id="GO:0002949">
    <property type="term" value="P:tRNA threonylcarbamoyladenosine modification"/>
    <property type="evidence" value="ECO:0007669"/>
    <property type="project" value="InterPro"/>
</dbReference>
<evidence type="ECO:0000256" key="3">
    <source>
        <dbReference type="ARBA" id="ARBA00019010"/>
    </source>
</evidence>
<evidence type="ECO:0000256" key="1">
    <source>
        <dbReference type="ARBA" id="ARBA00004496"/>
    </source>
</evidence>
<evidence type="ECO:0000256" key="8">
    <source>
        <dbReference type="ARBA" id="ARBA00022840"/>
    </source>
</evidence>
<dbReference type="SUPFAM" id="SSF52540">
    <property type="entry name" value="P-loop containing nucleoside triphosphate hydrolases"/>
    <property type="match status" value="1"/>
</dbReference>
<dbReference type="InterPro" id="IPR027417">
    <property type="entry name" value="P-loop_NTPase"/>
</dbReference>
<dbReference type="InterPro" id="IPR003442">
    <property type="entry name" value="T6A_TsaE"/>
</dbReference>
<evidence type="ECO:0000256" key="7">
    <source>
        <dbReference type="ARBA" id="ARBA00022741"/>
    </source>
</evidence>
<reference evidence="11 12" key="1">
    <citation type="submission" date="2016-04" db="EMBL/GenBank/DDBJ databases">
        <title>ATOL: Assembling a taxonomically balanced genome-scale reconstruction of the evolutionary history of the Enterobacteriaceae.</title>
        <authorList>
            <person name="Plunkett G.III."/>
            <person name="Neeno-Eckwall E.C."/>
            <person name="Glasner J.D."/>
            <person name="Perna N.T."/>
        </authorList>
    </citation>
    <scope>NUCLEOTIDE SEQUENCE [LARGE SCALE GENOMIC DNA]</scope>
    <source>
        <strain evidence="11 12">ATCC 700826</strain>
    </source>
</reference>
<sequence>MNMKEWVVTLKDEAATVELGRSVAIAADHAGLIIYLYGDLGAGKTTFSRGFLQALGHQGHVKSPTYTLVEPYMLSPNPVYHFDLYRLASAEELEFMGIRDYFEQDALCLIEWPSQGEGFLPSADLELHLSYENEGRTARFVALSQRGNTVLSRIQSV</sequence>
<organism evidence="11 12">
    <name type="scientific">Proteus hauseri ATCC 700826</name>
    <dbReference type="NCBI Taxonomy" id="1354271"/>
    <lineage>
        <taxon>Bacteria</taxon>
        <taxon>Pseudomonadati</taxon>
        <taxon>Pseudomonadota</taxon>
        <taxon>Gammaproteobacteria</taxon>
        <taxon>Enterobacterales</taxon>
        <taxon>Morganellaceae</taxon>
        <taxon>Proteus</taxon>
    </lineage>
</organism>
<accession>A0AAJ3HU79</accession>
<evidence type="ECO:0000256" key="2">
    <source>
        <dbReference type="ARBA" id="ARBA00007599"/>
    </source>
</evidence>
<dbReference type="Gene3D" id="3.40.50.300">
    <property type="entry name" value="P-loop containing nucleotide triphosphate hydrolases"/>
    <property type="match status" value="1"/>
</dbReference>
<evidence type="ECO:0000313" key="11">
    <source>
        <dbReference type="EMBL" id="OAT49350.1"/>
    </source>
</evidence>
<dbReference type="GO" id="GO:0005524">
    <property type="term" value="F:ATP binding"/>
    <property type="evidence" value="ECO:0007669"/>
    <property type="project" value="UniProtKB-KW"/>
</dbReference>
<comment type="caution">
    <text evidence="11">The sequence shown here is derived from an EMBL/GenBank/DDBJ whole genome shotgun (WGS) entry which is preliminary data.</text>
</comment>
<keyword evidence="9" id="KW-0460">Magnesium</keyword>
<comment type="subcellular location">
    <subcellularLocation>
        <location evidence="1">Cytoplasm</location>
    </subcellularLocation>
</comment>
<comment type="similarity">
    <text evidence="2">Belongs to the TsaE family.</text>
</comment>
<dbReference type="Pfam" id="PF02367">
    <property type="entry name" value="TsaE"/>
    <property type="match status" value="1"/>
</dbReference>
<protein>
    <recommendedName>
        <fullName evidence="3">tRNA threonylcarbamoyladenosine biosynthesis protein TsaE</fullName>
    </recommendedName>
    <alternativeName>
        <fullName evidence="10">t(6)A37 threonylcarbamoyladenosine biosynthesis protein TsaE</fullName>
    </alternativeName>
</protein>
<keyword evidence="7" id="KW-0547">Nucleotide-binding</keyword>
<keyword evidence="4" id="KW-0963">Cytoplasm</keyword>
<evidence type="ECO:0000256" key="5">
    <source>
        <dbReference type="ARBA" id="ARBA00022694"/>
    </source>
</evidence>
<gene>
    <name evidence="11" type="ORF">M997_0563</name>
</gene>
<name>A0AAJ3HU79_PROHU</name>
<keyword evidence="6" id="KW-0479">Metal-binding</keyword>
<keyword evidence="5" id="KW-0819">tRNA processing</keyword>
<evidence type="ECO:0000256" key="9">
    <source>
        <dbReference type="ARBA" id="ARBA00022842"/>
    </source>
</evidence>
<keyword evidence="8" id="KW-0067">ATP-binding</keyword>
<dbReference type="PANTHER" id="PTHR33540:SF2">
    <property type="entry name" value="TRNA THREONYLCARBAMOYLADENOSINE BIOSYNTHESIS PROTEIN TSAE"/>
    <property type="match status" value="1"/>
</dbReference>
<evidence type="ECO:0000256" key="6">
    <source>
        <dbReference type="ARBA" id="ARBA00022723"/>
    </source>
</evidence>
<evidence type="ECO:0000313" key="12">
    <source>
        <dbReference type="Proteomes" id="UP000078250"/>
    </source>
</evidence>
<evidence type="ECO:0000256" key="10">
    <source>
        <dbReference type="ARBA" id="ARBA00032441"/>
    </source>
</evidence>
<dbReference type="NCBIfam" id="NF007931">
    <property type="entry name" value="PRK10646.1"/>
    <property type="match status" value="1"/>
</dbReference>
<dbReference type="AlphaFoldDB" id="A0AAJ3HU79"/>